<accession>A0AAQ4E903</accession>
<keyword evidence="2" id="KW-1185">Reference proteome</keyword>
<gene>
    <name evidence="1" type="ORF">V5799_025530</name>
</gene>
<dbReference type="EMBL" id="JARKHS020020007">
    <property type="protein sequence ID" value="KAK8771226.1"/>
    <property type="molecule type" value="Genomic_DNA"/>
</dbReference>
<comment type="caution">
    <text evidence="1">The sequence shown here is derived from an EMBL/GenBank/DDBJ whole genome shotgun (WGS) entry which is preliminary data.</text>
</comment>
<proteinExistence type="predicted"/>
<protein>
    <submittedName>
        <fullName evidence="1">Uncharacterized protein</fullName>
    </submittedName>
</protein>
<sequence length="70" mass="7567">MDLGPSTSSQGDEPAAGALECVEDCRSSTSDVKVLRCNLPDGKAAELWVRQYSTNTNTAWICEKVQTKCT</sequence>
<dbReference type="AlphaFoldDB" id="A0AAQ4E903"/>
<feature type="non-terminal residue" evidence="1">
    <location>
        <position position="70"/>
    </location>
</feature>
<evidence type="ECO:0000313" key="1">
    <source>
        <dbReference type="EMBL" id="KAK8771226.1"/>
    </source>
</evidence>
<organism evidence="1 2">
    <name type="scientific">Amblyomma americanum</name>
    <name type="common">Lone star tick</name>
    <dbReference type="NCBI Taxonomy" id="6943"/>
    <lineage>
        <taxon>Eukaryota</taxon>
        <taxon>Metazoa</taxon>
        <taxon>Ecdysozoa</taxon>
        <taxon>Arthropoda</taxon>
        <taxon>Chelicerata</taxon>
        <taxon>Arachnida</taxon>
        <taxon>Acari</taxon>
        <taxon>Parasitiformes</taxon>
        <taxon>Ixodida</taxon>
        <taxon>Ixodoidea</taxon>
        <taxon>Ixodidae</taxon>
        <taxon>Amblyomminae</taxon>
        <taxon>Amblyomma</taxon>
    </lineage>
</organism>
<name>A0AAQ4E903_AMBAM</name>
<dbReference type="Proteomes" id="UP001321473">
    <property type="component" value="Unassembled WGS sequence"/>
</dbReference>
<evidence type="ECO:0000313" key="2">
    <source>
        <dbReference type="Proteomes" id="UP001321473"/>
    </source>
</evidence>
<reference evidence="1 2" key="1">
    <citation type="journal article" date="2023" name="Arcadia Sci">
        <title>De novo assembly of a long-read Amblyomma americanum tick genome.</title>
        <authorList>
            <person name="Chou S."/>
            <person name="Poskanzer K.E."/>
            <person name="Rollins M."/>
            <person name="Thuy-Boun P.S."/>
        </authorList>
    </citation>
    <scope>NUCLEOTIDE SEQUENCE [LARGE SCALE GENOMIC DNA]</scope>
    <source>
        <strain evidence="1">F_SG_1</strain>
        <tissue evidence="1">Salivary glands</tissue>
    </source>
</reference>